<keyword evidence="2" id="KW-0949">S-adenosyl-L-methionine</keyword>
<dbReference type="InterPro" id="IPR006158">
    <property type="entry name" value="Cobalamin-bd"/>
</dbReference>
<keyword evidence="5" id="KW-0411">Iron-sulfur</keyword>
<evidence type="ECO:0000256" key="4">
    <source>
        <dbReference type="ARBA" id="ARBA00023004"/>
    </source>
</evidence>
<dbReference type="GO" id="GO:0046872">
    <property type="term" value="F:metal ion binding"/>
    <property type="evidence" value="ECO:0007669"/>
    <property type="project" value="UniProtKB-KW"/>
</dbReference>
<proteinExistence type="predicted"/>
<dbReference type="Pfam" id="PF02310">
    <property type="entry name" value="B12-binding"/>
    <property type="match status" value="1"/>
</dbReference>
<evidence type="ECO:0000313" key="7">
    <source>
        <dbReference type="EMBL" id="PIR05055.1"/>
    </source>
</evidence>
<keyword evidence="4" id="KW-0408">Iron</keyword>
<evidence type="ECO:0000256" key="1">
    <source>
        <dbReference type="ARBA" id="ARBA00001966"/>
    </source>
</evidence>
<dbReference type="GO" id="GO:0051536">
    <property type="term" value="F:iron-sulfur cluster binding"/>
    <property type="evidence" value="ECO:0007669"/>
    <property type="project" value="UniProtKB-KW"/>
</dbReference>
<dbReference type="Gene3D" id="3.40.50.280">
    <property type="entry name" value="Cobalamin-binding domain"/>
    <property type="match status" value="1"/>
</dbReference>
<dbReference type="GO" id="GO:0031419">
    <property type="term" value="F:cobalamin binding"/>
    <property type="evidence" value="ECO:0007669"/>
    <property type="project" value="InterPro"/>
</dbReference>
<name>A0A2H0NA93_9BACT</name>
<dbReference type="Proteomes" id="UP000229893">
    <property type="component" value="Unassembled WGS sequence"/>
</dbReference>
<dbReference type="SUPFAM" id="SSF52242">
    <property type="entry name" value="Cobalamin (vitamin B12)-binding domain"/>
    <property type="match status" value="1"/>
</dbReference>
<keyword evidence="3" id="KW-0479">Metal-binding</keyword>
<dbReference type="AlphaFoldDB" id="A0A2H0NA93"/>
<comment type="cofactor">
    <cofactor evidence="1">
        <name>[4Fe-4S] cluster</name>
        <dbReference type="ChEBI" id="CHEBI:49883"/>
    </cofactor>
</comment>
<dbReference type="EMBL" id="PCWO01000017">
    <property type="protein sequence ID" value="PIR05055.1"/>
    <property type="molecule type" value="Genomic_DNA"/>
</dbReference>
<dbReference type="CDD" id="cd02068">
    <property type="entry name" value="radical_SAM_B12_BD"/>
    <property type="match status" value="1"/>
</dbReference>
<evidence type="ECO:0000256" key="2">
    <source>
        <dbReference type="ARBA" id="ARBA00022691"/>
    </source>
</evidence>
<dbReference type="PROSITE" id="PS51332">
    <property type="entry name" value="B12_BINDING"/>
    <property type="match status" value="1"/>
</dbReference>
<dbReference type="InterPro" id="IPR051198">
    <property type="entry name" value="BchE-like"/>
</dbReference>
<feature type="domain" description="B12-binding" evidence="6">
    <location>
        <begin position="2"/>
        <end position="139"/>
    </location>
</feature>
<accession>A0A2H0NA93</accession>
<evidence type="ECO:0000256" key="5">
    <source>
        <dbReference type="ARBA" id="ARBA00023014"/>
    </source>
</evidence>
<reference evidence="7 8" key="1">
    <citation type="submission" date="2017-09" db="EMBL/GenBank/DDBJ databases">
        <title>Depth-based differentiation of microbial function through sediment-hosted aquifers and enrichment of novel symbionts in the deep terrestrial subsurface.</title>
        <authorList>
            <person name="Probst A.J."/>
            <person name="Ladd B."/>
            <person name="Jarett J.K."/>
            <person name="Geller-Mcgrath D.E."/>
            <person name="Sieber C.M."/>
            <person name="Emerson J.B."/>
            <person name="Anantharaman K."/>
            <person name="Thomas B.C."/>
            <person name="Malmstrom R."/>
            <person name="Stieglmeier M."/>
            <person name="Klingl A."/>
            <person name="Woyke T."/>
            <person name="Ryan C.M."/>
            <person name="Banfield J.F."/>
        </authorList>
    </citation>
    <scope>NUCLEOTIDE SEQUENCE [LARGE SCALE GENOMIC DNA]</scope>
    <source>
        <strain evidence="7">CG11_big_fil_rev_8_21_14_0_20_35_14</strain>
    </source>
</reference>
<dbReference type="PANTHER" id="PTHR43409">
    <property type="entry name" value="ANAEROBIC MAGNESIUM-PROTOPORPHYRIN IX MONOMETHYL ESTER CYCLASE-RELATED"/>
    <property type="match status" value="1"/>
</dbReference>
<sequence length="155" mass="17182">MGKIMALLTPPSHTHRTAEENLGLGYIASILRNAGYRVHIVDAWIEGISIQKLIERLLLIGKINFIGISCYRSSLDEVKKIVLEIRSKIGKMPIIAGGFGPTFYPEDFLDIGVDIAVIGEGEYIIINLLKVLEEGYSPESIPGVSWKEGKKVRFV</sequence>
<dbReference type="InterPro" id="IPR036724">
    <property type="entry name" value="Cobalamin-bd_sf"/>
</dbReference>
<organism evidence="7 8">
    <name type="scientific">Candidatus Liptonbacteria bacterium CG11_big_fil_rev_8_21_14_0_20_35_14</name>
    <dbReference type="NCBI Taxonomy" id="1974634"/>
    <lineage>
        <taxon>Bacteria</taxon>
        <taxon>Candidatus Liptoniibacteriota</taxon>
    </lineage>
</organism>
<evidence type="ECO:0000256" key="3">
    <source>
        <dbReference type="ARBA" id="ARBA00022723"/>
    </source>
</evidence>
<dbReference type="PANTHER" id="PTHR43409:SF4">
    <property type="entry name" value="RADICAL SAM SUPERFAMILY PROTEIN"/>
    <property type="match status" value="1"/>
</dbReference>
<protein>
    <recommendedName>
        <fullName evidence="6">B12-binding domain-containing protein</fullName>
    </recommendedName>
</protein>
<evidence type="ECO:0000313" key="8">
    <source>
        <dbReference type="Proteomes" id="UP000229893"/>
    </source>
</evidence>
<evidence type="ECO:0000259" key="6">
    <source>
        <dbReference type="PROSITE" id="PS51332"/>
    </source>
</evidence>
<comment type="caution">
    <text evidence="7">The sequence shown here is derived from an EMBL/GenBank/DDBJ whole genome shotgun (WGS) entry which is preliminary data.</text>
</comment>
<gene>
    <name evidence="7" type="ORF">COV57_01090</name>
</gene>